<dbReference type="GO" id="GO:0015630">
    <property type="term" value="C:microtubule cytoskeleton"/>
    <property type="evidence" value="ECO:0007669"/>
    <property type="project" value="UniProtKB-ARBA"/>
</dbReference>
<evidence type="ECO:0000256" key="4">
    <source>
        <dbReference type="ARBA" id="ARBA00023273"/>
    </source>
</evidence>
<evidence type="ECO:0000256" key="2">
    <source>
        <dbReference type="ARBA" id="ARBA00022490"/>
    </source>
</evidence>
<reference evidence="7 8" key="1">
    <citation type="submission" date="2016-07" db="EMBL/GenBank/DDBJ databases">
        <title>Disparate Historic Effective Population Sizes Predicted by Modern Levels of Genome Diversity for the Scaled Quail (Callipepla squamata) and the Northern Bobwhite (Colinus virginianus): Inferences from First and Second Generation Draft Genome Assemblies for Sympatric New World Quail.</title>
        <authorList>
            <person name="Oldeschulte D.L."/>
            <person name="Halley Y.A."/>
            <person name="Bhattarai E.K."/>
            <person name="Brashear W.A."/>
            <person name="Hill J."/>
            <person name="Metz R.P."/>
            <person name="Johnson C.D."/>
            <person name="Rollins D."/>
            <person name="Peterson M.J."/>
            <person name="Bickhart D.M."/>
            <person name="Decker J.E."/>
            <person name="Seabury C.M."/>
        </authorList>
    </citation>
    <scope>NUCLEOTIDE SEQUENCE [LARGE SCALE GENOMIC DNA]</scope>
    <source>
        <strain evidence="7 8">Texas</strain>
        <tissue evidence="7">Leg muscle</tissue>
    </source>
</reference>
<gene>
    <name evidence="7" type="ORF">ASZ78_011592</name>
</gene>
<evidence type="ECO:0000256" key="5">
    <source>
        <dbReference type="ARBA" id="ARBA00035661"/>
    </source>
</evidence>
<evidence type="ECO:0000313" key="7">
    <source>
        <dbReference type="EMBL" id="OXB66477.1"/>
    </source>
</evidence>
<evidence type="ECO:0000259" key="6">
    <source>
        <dbReference type="Pfam" id="PF10629"/>
    </source>
</evidence>
<comment type="subcellular location">
    <subcellularLocation>
        <location evidence="1">Cytoplasm</location>
        <location evidence="1">Cytoskeleton</location>
        <location evidence="1">Cilium axoneme</location>
    </subcellularLocation>
</comment>
<organism evidence="7 8">
    <name type="scientific">Callipepla squamata</name>
    <name type="common">Scaled quail</name>
    <dbReference type="NCBI Taxonomy" id="9009"/>
    <lineage>
        <taxon>Eukaryota</taxon>
        <taxon>Metazoa</taxon>
        <taxon>Chordata</taxon>
        <taxon>Craniata</taxon>
        <taxon>Vertebrata</taxon>
        <taxon>Euteleostomi</taxon>
        <taxon>Archelosauria</taxon>
        <taxon>Archosauria</taxon>
        <taxon>Dinosauria</taxon>
        <taxon>Saurischia</taxon>
        <taxon>Theropoda</taxon>
        <taxon>Coelurosauria</taxon>
        <taxon>Aves</taxon>
        <taxon>Neognathae</taxon>
        <taxon>Galloanserae</taxon>
        <taxon>Galliformes</taxon>
        <taxon>Odontophoridae</taxon>
        <taxon>Callipepla</taxon>
    </lineage>
</organism>
<dbReference type="GO" id="GO:0005634">
    <property type="term" value="C:nucleus"/>
    <property type="evidence" value="ECO:0007669"/>
    <property type="project" value="TreeGrafter"/>
</dbReference>
<dbReference type="InterPro" id="IPR052683">
    <property type="entry name" value="CIMIP2A"/>
</dbReference>
<dbReference type="PANTHER" id="PTHR47299:SF1">
    <property type="entry name" value="PROTEIN FAM166A"/>
    <property type="match status" value="1"/>
</dbReference>
<feature type="domain" description="Ciliary microtubule inner protein 2A-C-like" evidence="6">
    <location>
        <begin position="12"/>
        <end position="42"/>
    </location>
</feature>
<proteinExistence type="inferred from homology"/>
<dbReference type="EMBL" id="MCFN01000062">
    <property type="protein sequence ID" value="OXB66477.1"/>
    <property type="molecule type" value="Genomic_DNA"/>
</dbReference>
<dbReference type="AlphaFoldDB" id="A0A226NGF5"/>
<protein>
    <recommendedName>
        <fullName evidence="6">Ciliary microtubule inner protein 2A-C-like domain-containing protein</fullName>
    </recommendedName>
</protein>
<comment type="caution">
    <text evidence="7">The sequence shown here is derived from an EMBL/GenBank/DDBJ whole genome shotgun (WGS) entry which is preliminary data.</text>
</comment>
<evidence type="ECO:0000313" key="8">
    <source>
        <dbReference type="Proteomes" id="UP000198323"/>
    </source>
</evidence>
<keyword evidence="4" id="KW-0966">Cell projection</keyword>
<dbReference type="GO" id="GO:0005930">
    <property type="term" value="C:axoneme"/>
    <property type="evidence" value="ECO:0007669"/>
    <property type="project" value="UniProtKB-SubCell"/>
</dbReference>
<evidence type="ECO:0000256" key="3">
    <source>
        <dbReference type="ARBA" id="ARBA00023212"/>
    </source>
</evidence>
<keyword evidence="3" id="KW-0206">Cytoskeleton</keyword>
<dbReference type="InterPro" id="IPR018902">
    <property type="entry name" value="CMI2A-C-like_dom"/>
</dbReference>
<name>A0A226NGF5_CALSU</name>
<accession>A0A226NGF5</accession>
<feature type="non-terminal residue" evidence="7">
    <location>
        <position position="1"/>
    </location>
</feature>
<comment type="similarity">
    <text evidence="5">Belongs to the CIMIP2 family.</text>
</comment>
<keyword evidence="8" id="KW-1185">Reference proteome</keyword>
<dbReference type="Proteomes" id="UP000198323">
    <property type="component" value="Unassembled WGS sequence"/>
</dbReference>
<dbReference type="PANTHER" id="PTHR47299">
    <property type="entry name" value="PROTEIN FAM166A"/>
    <property type="match status" value="1"/>
</dbReference>
<dbReference type="Pfam" id="PF10629">
    <property type="entry name" value="CMI2B-like"/>
    <property type="match status" value="1"/>
</dbReference>
<dbReference type="OrthoDB" id="2019884at2759"/>
<keyword evidence="2" id="KW-0963">Cytoplasm</keyword>
<feature type="non-terminal residue" evidence="7">
    <location>
        <position position="232"/>
    </location>
</feature>
<sequence>RTALRVLCLCSLPSYEGFVPQYNYQFGETYGRTTHRLLMDPRVGRSPRSVLAPLRWQGFTEDFNGTQHSPQPSFPAPSPGYVPDARARALTSFPEVEFGPKQPTSVLEGEELMHTDPWHSHGSSELSRYPPRAAWSPTGASEGQEWRLPPIHTACRQGRWCGAGTGQAVRGVTVPAAVKGDSRLPRLDVPREIQQKVIPGYTGHIPCFSWALGTSYPRSVKEAMAVFDRQQV</sequence>
<evidence type="ECO:0000256" key="1">
    <source>
        <dbReference type="ARBA" id="ARBA00004430"/>
    </source>
</evidence>